<dbReference type="InterPro" id="IPR005311">
    <property type="entry name" value="PBP_dimer"/>
</dbReference>
<keyword evidence="7 10" id="KW-1133">Transmembrane helix</keyword>
<evidence type="ECO:0000259" key="11">
    <source>
        <dbReference type="Pfam" id="PF00905"/>
    </source>
</evidence>
<dbReference type="Pfam" id="PF00905">
    <property type="entry name" value="Transpeptidase"/>
    <property type="match status" value="1"/>
</dbReference>
<dbReference type="Gene3D" id="3.40.710.10">
    <property type="entry name" value="DD-peptidase/beta-lactamase superfamily"/>
    <property type="match status" value="1"/>
</dbReference>
<dbReference type="Pfam" id="PF03717">
    <property type="entry name" value="PBP_dimer"/>
    <property type="match status" value="1"/>
</dbReference>
<evidence type="ECO:0000256" key="6">
    <source>
        <dbReference type="ARBA" id="ARBA00022984"/>
    </source>
</evidence>
<dbReference type="InterPro" id="IPR047982">
    <property type="entry name" value="PBP2B"/>
</dbReference>
<sequence length="717" mass="77823">MSFKKRLSKLKFAKKTTKTSKITEKNEKKVRKFKIVKKPTSMTKRIYLIFSIIVVLFSIIILRLAQMQILNKSFYDEKLNSSTTYTVTTSNPRGEIYDAAGNLLVSNTVKQVVAFTRSNTITAEEMKELAAKLSTLVTLTETDVTTRQKKDYYLADSDTYAAVVKSLPDDEKYDSYGNNLTESEIYANAINAVTDDEINYSEDELKLVYIFSQMNAASTFSTVNLTTGDLTEEQIAYITANQSKLSGISIATDWDRETPTSSLASIIGTVSSKDSGLPAEEADDYLAKGYSLNDRVGTSYLEKEYEEYLQGTHTVREITTDKNGNVVSDEVTSEGKAGQNLKLTVNSDFQAGVESILNQYYSADIADGYATYSEGVYAVALNPQTGAILAMAGLSHDTGSSTTTLDALGTINDIFVPGSVVKAATLTAGWESGAISGNQVIADQSINIAGSSAITSWFTGSGSTNITAVQALEYSSNTYMVQVALKMMGQEYYSGMSLATTGMKEAMEELRAAYAEYGMGTSTGIDLPENTTGYISDDYSAGNVLTEAFGQYDSYTPMQMAQYAATVANGGKRIAPHLVDSIYDNDGTDGIGTLAKTIETNVLNEINISDDDMDLLQQGFYQVVNSSSGYATGTYMKSSTVTIAGKTGTAETYKEDENGNIVTTVNLSVLAYDYSTSDDSNIAVAVIVPHLTSSDNHTNQYIARDIINLYMSTYVNQ</sequence>
<dbReference type="InterPro" id="IPR050515">
    <property type="entry name" value="Beta-lactam/transpept"/>
</dbReference>
<evidence type="ECO:0000256" key="8">
    <source>
        <dbReference type="ARBA" id="ARBA00023136"/>
    </source>
</evidence>
<dbReference type="GO" id="GO:0071555">
    <property type="term" value="P:cell wall organization"/>
    <property type="evidence" value="ECO:0007669"/>
    <property type="project" value="UniProtKB-KW"/>
</dbReference>
<accession>A0A060RHZ8</accession>
<dbReference type="Gene3D" id="3.90.1310.10">
    <property type="entry name" value="Penicillin-binding protein 2a (Domain 2)"/>
    <property type="match status" value="1"/>
</dbReference>
<reference evidence="13 14" key="2">
    <citation type="submission" date="2014-05" db="EMBL/GenBank/DDBJ databases">
        <title>Genome sequence of Streptococcus gallolyticus.</title>
        <authorList>
            <person name="Del Campo R."/>
        </authorList>
    </citation>
    <scope>NUCLEOTIDE SEQUENCE [LARGE SCALE GENOMIC DNA]</scope>
    <source>
        <strain evidence="13 14">LMG17956</strain>
    </source>
</reference>
<evidence type="ECO:0000256" key="9">
    <source>
        <dbReference type="ARBA" id="ARBA00023316"/>
    </source>
</evidence>
<proteinExistence type="inferred from homology"/>
<dbReference type="AlphaFoldDB" id="A0A060RHZ8"/>
<dbReference type="GO" id="GO:0009252">
    <property type="term" value="P:peptidoglycan biosynthetic process"/>
    <property type="evidence" value="ECO:0007669"/>
    <property type="project" value="UniProtKB-KW"/>
</dbReference>
<dbReference type="NCBIfam" id="NF038278">
    <property type="entry name" value="strep_PBP2B"/>
    <property type="match status" value="1"/>
</dbReference>
<dbReference type="InterPro" id="IPR001460">
    <property type="entry name" value="PCN-bd_Tpept"/>
</dbReference>
<protein>
    <submittedName>
        <fullName evidence="13">Penicillin binding protein, transpeptidase (2B)</fullName>
    </submittedName>
</protein>
<dbReference type="GO" id="GO:0008360">
    <property type="term" value="P:regulation of cell shape"/>
    <property type="evidence" value="ECO:0007669"/>
    <property type="project" value="UniProtKB-KW"/>
</dbReference>
<dbReference type="PANTHER" id="PTHR30627:SF2">
    <property type="entry name" value="PEPTIDOGLYCAN D,D-TRANSPEPTIDASE MRDA"/>
    <property type="match status" value="1"/>
</dbReference>
<evidence type="ECO:0000256" key="2">
    <source>
        <dbReference type="ARBA" id="ARBA00007171"/>
    </source>
</evidence>
<dbReference type="InterPro" id="IPR012338">
    <property type="entry name" value="Beta-lactam/transpept-like"/>
</dbReference>
<dbReference type="SUPFAM" id="SSF56519">
    <property type="entry name" value="Penicillin binding protein dimerisation domain"/>
    <property type="match status" value="1"/>
</dbReference>
<keyword evidence="8 10" id="KW-0472">Membrane</keyword>
<evidence type="ECO:0000256" key="4">
    <source>
        <dbReference type="ARBA" id="ARBA00022692"/>
    </source>
</evidence>
<dbReference type="GO" id="GO:0008658">
    <property type="term" value="F:penicillin binding"/>
    <property type="evidence" value="ECO:0007669"/>
    <property type="project" value="InterPro"/>
</dbReference>
<dbReference type="PANTHER" id="PTHR30627">
    <property type="entry name" value="PEPTIDOGLYCAN D,D-TRANSPEPTIDASE"/>
    <property type="match status" value="1"/>
</dbReference>
<dbReference type="GO" id="GO:0005886">
    <property type="term" value="C:plasma membrane"/>
    <property type="evidence" value="ECO:0007669"/>
    <property type="project" value="UniProtKB-SubCell"/>
</dbReference>
<feature type="domain" description="Penicillin-binding protein transpeptidase" evidence="11">
    <location>
        <begin position="377"/>
        <end position="707"/>
    </location>
</feature>
<dbReference type="InterPro" id="IPR036138">
    <property type="entry name" value="PBP_dimer_sf"/>
</dbReference>
<gene>
    <name evidence="13" type="ORF">BN963_SGAL_01621</name>
</gene>
<name>A0A060RHZ8_9STRE</name>
<dbReference type="Proteomes" id="UP000027584">
    <property type="component" value="Unassembled WGS sequence"/>
</dbReference>
<keyword evidence="3" id="KW-1003">Cell membrane</keyword>
<evidence type="ECO:0000313" key="13">
    <source>
        <dbReference type="EMBL" id="CDO18423.1"/>
    </source>
</evidence>
<evidence type="ECO:0000256" key="10">
    <source>
        <dbReference type="SAM" id="Phobius"/>
    </source>
</evidence>
<keyword evidence="4 10" id="KW-0812">Transmembrane</keyword>
<evidence type="ECO:0000256" key="5">
    <source>
        <dbReference type="ARBA" id="ARBA00022960"/>
    </source>
</evidence>
<evidence type="ECO:0000313" key="14">
    <source>
        <dbReference type="Proteomes" id="UP000027584"/>
    </source>
</evidence>
<keyword evidence="6" id="KW-0573">Peptidoglycan synthesis</keyword>
<comment type="subcellular location">
    <subcellularLocation>
        <location evidence="1">Cell membrane</location>
        <topology evidence="1">Single-pass membrane protein</topology>
    </subcellularLocation>
</comment>
<dbReference type="GO" id="GO:0071972">
    <property type="term" value="F:peptidoglycan L,D-transpeptidase activity"/>
    <property type="evidence" value="ECO:0007669"/>
    <property type="project" value="InterPro"/>
</dbReference>
<evidence type="ECO:0000256" key="1">
    <source>
        <dbReference type="ARBA" id="ARBA00004162"/>
    </source>
</evidence>
<keyword evidence="5" id="KW-0133">Cell shape</keyword>
<evidence type="ECO:0000259" key="12">
    <source>
        <dbReference type="Pfam" id="PF03717"/>
    </source>
</evidence>
<feature type="domain" description="Penicillin-binding protein dimerisation" evidence="12">
    <location>
        <begin position="91"/>
        <end position="328"/>
    </location>
</feature>
<evidence type="ECO:0000256" key="3">
    <source>
        <dbReference type="ARBA" id="ARBA00022475"/>
    </source>
</evidence>
<dbReference type="EMBL" id="CCBC010000187">
    <property type="protein sequence ID" value="CDO18423.1"/>
    <property type="molecule type" value="Genomic_DNA"/>
</dbReference>
<dbReference type="SUPFAM" id="SSF56601">
    <property type="entry name" value="beta-lactamase/transpeptidase-like"/>
    <property type="match status" value="1"/>
</dbReference>
<comment type="similarity">
    <text evidence="2">Belongs to the transpeptidase family.</text>
</comment>
<comment type="caution">
    <text evidence="13">The sequence shown here is derived from an EMBL/GenBank/DDBJ whole genome shotgun (WGS) entry which is preliminary data.</text>
</comment>
<reference evidence="13 14" key="1">
    <citation type="submission" date="2014-02" db="EMBL/GenBank/DDBJ databases">
        <authorList>
            <person name="Manrique M."/>
        </authorList>
    </citation>
    <scope>NUCLEOTIDE SEQUENCE [LARGE SCALE GENOMIC DNA]</scope>
    <source>
        <strain evidence="13 14">LMG17956</strain>
    </source>
</reference>
<organism evidence="13 14">
    <name type="scientific">Streptococcus gallolyticus</name>
    <dbReference type="NCBI Taxonomy" id="315405"/>
    <lineage>
        <taxon>Bacteria</taxon>
        <taxon>Bacillati</taxon>
        <taxon>Bacillota</taxon>
        <taxon>Bacilli</taxon>
        <taxon>Lactobacillales</taxon>
        <taxon>Streptococcaceae</taxon>
        <taxon>Streptococcus</taxon>
    </lineage>
</organism>
<feature type="transmembrane region" description="Helical" evidence="10">
    <location>
        <begin position="46"/>
        <end position="65"/>
    </location>
</feature>
<keyword evidence="9" id="KW-0961">Cell wall biogenesis/degradation</keyword>
<evidence type="ECO:0000256" key="7">
    <source>
        <dbReference type="ARBA" id="ARBA00022989"/>
    </source>
</evidence>
<dbReference type="Gene3D" id="1.10.10.1230">
    <property type="entry name" value="Penicillin-binding protein, N-terminal non-catalytic domain, head sub-domain"/>
    <property type="match status" value="1"/>
</dbReference>